<comment type="similarity">
    <text evidence="3">Belongs to the methyl-accepting chemotaxis (MCP) protein family.</text>
</comment>
<evidence type="ECO:0000256" key="7">
    <source>
        <dbReference type="SAM" id="Phobius"/>
    </source>
</evidence>
<dbReference type="PROSITE" id="PS50885">
    <property type="entry name" value="HAMP"/>
    <property type="match status" value="1"/>
</dbReference>
<feature type="coiled-coil region" evidence="5">
    <location>
        <begin position="474"/>
        <end position="526"/>
    </location>
</feature>
<accession>A0A480A5K8</accession>
<feature type="domain" description="HAMP" evidence="9">
    <location>
        <begin position="431"/>
        <end position="482"/>
    </location>
</feature>
<dbReference type="InterPro" id="IPR004089">
    <property type="entry name" value="MCPsignal_dom"/>
</dbReference>
<feature type="transmembrane region" description="Helical" evidence="7">
    <location>
        <begin position="66"/>
        <end position="89"/>
    </location>
</feature>
<dbReference type="RefSeq" id="WP_137668456.1">
    <property type="nucleotide sequence ID" value="NZ_BJCE01000158.1"/>
</dbReference>
<keyword evidence="5" id="KW-0175">Coiled coil</keyword>
<feature type="region of interest" description="Disordered" evidence="6">
    <location>
        <begin position="1"/>
        <end position="25"/>
    </location>
</feature>
<dbReference type="InterPro" id="IPR003660">
    <property type="entry name" value="HAMP_dom"/>
</dbReference>
<evidence type="ECO:0000256" key="3">
    <source>
        <dbReference type="ARBA" id="ARBA00029447"/>
    </source>
</evidence>
<dbReference type="AlphaFoldDB" id="A0A480A5K8"/>
<evidence type="ECO:0000259" key="9">
    <source>
        <dbReference type="PROSITE" id="PS50885"/>
    </source>
</evidence>
<dbReference type="PANTHER" id="PTHR32089:SF114">
    <property type="entry name" value="METHYL-ACCEPTING CHEMOTAXIS PROTEIN MCPB"/>
    <property type="match status" value="1"/>
</dbReference>
<dbReference type="PANTHER" id="PTHR32089">
    <property type="entry name" value="METHYL-ACCEPTING CHEMOTAXIS PROTEIN MCPB"/>
    <property type="match status" value="1"/>
</dbReference>
<dbReference type="FunFam" id="1.10.287.950:FF:000001">
    <property type="entry name" value="Methyl-accepting chemotaxis sensory transducer"/>
    <property type="match status" value="1"/>
</dbReference>
<dbReference type="CDD" id="cd11386">
    <property type="entry name" value="MCP_signal"/>
    <property type="match status" value="1"/>
</dbReference>
<evidence type="ECO:0000256" key="6">
    <source>
        <dbReference type="SAM" id="MobiDB-lite"/>
    </source>
</evidence>
<reference evidence="11" key="1">
    <citation type="submission" date="2019-02" db="EMBL/GenBank/DDBJ databases">
        <title>Draft genome sequence of Sphaerospermopsis reniformis NIES-1949.</title>
        <authorList>
            <person name="Yamaguchi H."/>
            <person name="Suzuki S."/>
            <person name="Kawachi M."/>
        </authorList>
    </citation>
    <scope>NUCLEOTIDE SEQUENCE [LARGE SCALE GENOMIC DNA]</scope>
    <source>
        <strain evidence="11">NIES-1949</strain>
    </source>
</reference>
<evidence type="ECO:0000256" key="2">
    <source>
        <dbReference type="ARBA" id="ARBA00023224"/>
    </source>
</evidence>
<dbReference type="SMART" id="SM00283">
    <property type="entry name" value="MA"/>
    <property type="match status" value="1"/>
</dbReference>
<feature type="domain" description="Methyl-accepting transducer" evidence="8">
    <location>
        <begin position="487"/>
        <end position="723"/>
    </location>
</feature>
<evidence type="ECO:0000256" key="5">
    <source>
        <dbReference type="SAM" id="Coils"/>
    </source>
</evidence>
<keyword evidence="7" id="KW-0812">Transmembrane</keyword>
<keyword evidence="1" id="KW-0145">Chemotaxis</keyword>
<dbReference type="GO" id="GO:0006935">
    <property type="term" value="P:chemotaxis"/>
    <property type="evidence" value="ECO:0007669"/>
    <property type="project" value="UniProtKB-KW"/>
</dbReference>
<keyword evidence="11" id="KW-1185">Reference proteome</keyword>
<dbReference type="InterPro" id="IPR029151">
    <property type="entry name" value="Sensor-like_sf"/>
</dbReference>
<dbReference type="PROSITE" id="PS50111">
    <property type="entry name" value="CHEMOTAXIS_TRANSDUC_2"/>
    <property type="match status" value="1"/>
</dbReference>
<dbReference type="Gene3D" id="3.30.450.20">
    <property type="entry name" value="PAS domain"/>
    <property type="match status" value="1"/>
</dbReference>
<dbReference type="SMART" id="SM00304">
    <property type="entry name" value="HAMP"/>
    <property type="match status" value="1"/>
</dbReference>
<name>A0A480A5K8_9CYAN</name>
<evidence type="ECO:0000256" key="1">
    <source>
        <dbReference type="ARBA" id="ARBA00022500"/>
    </source>
</evidence>
<evidence type="ECO:0000313" key="11">
    <source>
        <dbReference type="Proteomes" id="UP000300142"/>
    </source>
</evidence>
<dbReference type="Proteomes" id="UP000300142">
    <property type="component" value="Unassembled WGS sequence"/>
</dbReference>
<evidence type="ECO:0000259" key="8">
    <source>
        <dbReference type="PROSITE" id="PS50111"/>
    </source>
</evidence>
<evidence type="ECO:0000256" key="4">
    <source>
        <dbReference type="PROSITE-ProRule" id="PRU00284"/>
    </source>
</evidence>
<dbReference type="CDD" id="cd18773">
    <property type="entry name" value="PDC1_HK_sensor"/>
    <property type="match status" value="1"/>
</dbReference>
<dbReference type="GO" id="GO:0016020">
    <property type="term" value="C:membrane"/>
    <property type="evidence" value="ECO:0007669"/>
    <property type="project" value="InterPro"/>
</dbReference>
<proteinExistence type="inferred from homology"/>
<gene>
    <name evidence="10" type="ORF">SR1949_37450</name>
</gene>
<keyword evidence="2 4" id="KW-0807">Transducer</keyword>
<dbReference type="EMBL" id="BJCE01000158">
    <property type="protein sequence ID" value="GCL38628.1"/>
    <property type="molecule type" value="Genomic_DNA"/>
</dbReference>
<organism evidence="10 11">
    <name type="scientific">Sphaerospermopsis reniformis</name>
    <dbReference type="NCBI Taxonomy" id="531300"/>
    <lineage>
        <taxon>Bacteria</taxon>
        <taxon>Bacillati</taxon>
        <taxon>Cyanobacteriota</taxon>
        <taxon>Cyanophyceae</taxon>
        <taxon>Nostocales</taxon>
        <taxon>Aphanizomenonaceae</taxon>
        <taxon>Sphaerospermopsis</taxon>
    </lineage>
</organism>
<keyword evidence="7" id="KW-0472">Membrane</keyword>
<keyword evidence="7" id="KW-1133">Transmembrane helix</keyword>
<dbReference type="GO" id="GO:0007165">
    <property type="term" value="P:signal transduction"/>
    <property type="evidence" value="ECO:0007669"/>
    <property type="project" value="UniProtKB-KW"/>
</dbReference>
<dbReference type="SUPFAM" id="SSF58104">
    <property type="entry name" value="Methyl-accepting chemotaxis protein (MCP) signaling domain"/>
    <property type="match status" value="1"/>
</dbReference>
<feature type="compositionally biased region" description="Polar residues" evidence="6">
    <location>
        <begin position="1"/>
        <end position="12"/>
    </location>
</feature>
<dbReference type="Gene3D" id="1.10.287.950">
    <property type="entry name" value="Methyl-accepting chemotaxis protein"/>
    <property type="match status" value="1"/>
</dbReference>
<evidence type="ECO:0000313" key="10">
    <source>
        <dbReference type="EMBL" id="GCL38628.1"/>
    </source>
</evidence>
<dbReference type="SUPFAM" id="SSF103190">
    <property type="entry name" value="Sensory domain-like"/>
    <property type="match status" value="1"/>
</dbReference>
<dbReference type="Pfam" id="PF00015">
    <property type="entry name" value="MCPsignal"/>
    <property type="match status" value="1"/>
</dbReference>
<sequence>MFNKTDTAQTGDPNKKASIKTLSPMTDKRKEVKEVVEQEHITTTHKYFGKNIINKYLQQVKLRTKALIFTIAISTLPVLGIGIIAYSFGSNVISKQIIKTQENKLISLGDIINLFLLARYGDIQILSTLPFLTNAEVSKSTTLAEKQTVLNRFITAYQGYDHLAVFDLNGRVIIQSQGATSSQEQNLKYFQDVIQKNSPVISQPERLQNNVVVIYIAAPVKDVATGKVIAVVRTRISMQGLIEAIKDQVDNNKDYYLVDHEGKFFLSLQRELLGQKATVIYPGLADLLNSENVENSTGVRTIHQTPQLVSYAPLKKLEGLPDLKWQLILAENAGIAFGPQRQFLKLIVNITTLIALVMTLLVAWLAKSIIKQNSAELVAVENLTNKIETPLEDQKIAELPEELPADGKDYIQVNQESIKESISEEQKQQKDTLHLQLLQLISQVKNATRGDLKVQAKVQDGEIGTIANVFNSILESLRDIVTQVKQNASEINRDIGSNQDYIKYLAESATTQIEEINRTLATVEQMTNSIQALADGAQEITAIANHANHNANKSGKAMDLTVENILSLQETVGETAKKVRHLGESSQQISRVVSLINQIAIQTNLLAINAGIEAARAGEEGQGFAVVAEEVGELATRSAAATQEIEQIVEQIKRDTDEVVKAMEVGTNQVIQSTQIAADAKQSLSEIVDISQQIDAFVKSIATASVSQVETSQVINQLMKNVLAISQSNSESCRHISTSLQKTAEISQQLEQKVETFKVN</sequence>
<protein>
    <submittedName>
        <fullName evidence="10">Methyl-accepting chemotaxis sensory transducer</fullName>
    </submittedName>
</protein>
<comment type="caution">
    <text evidence="10">The sequence shown here is derived from an EMBL/GenBank/DDBJ whole genome shotgun (WGS) entry which is preliminary data.</text>
</comment>